<protein>
    <submittedName>
        <fullName evidence="1">Uncharacterized protein</fullName>
    </submittedName>
</protein>
<dbReference type="RefSeq" id="WP_074723800.1">
    <property type="nucleotide sequence ID" value="NZ_CBCRVS010000009.1"/>
</dbReference>
<name>A0A1H9MYN5_FLAFI</name>
<dbReference type="EMBL" id="FOFZ01000009">
    <property type="protein sequence ID" value="SER28213.1"/>
    <property type="molecule type" value="Genomic_DNA"/>
</dbReference>
<keyword evidence="2" id="KW-1185">Reference proteome</keyword>
<reference evidence="2" key="1">
    <citation type="submission" date="2016-10" db="EMBL/GenBank/DDBJ databases">
        <authorList>
            <person name="Varghese N."/>
            <person name="Submissions S."/>
        </authorList>
    </citation>
    <scope>NUCLEOTIDE SEQUENCE [LARGE SCALE GENOMIC DNA]</scope>
    <source>
        <strain evidence="2">DSM 15719</strain>
    </source>
</reference>
<dbReference type="OrthoDB" id="1347506at2"/>
<proteinExistence type="predicted"/>
<organism evidence="1 2">
    <name type="scientific">Flavobacterium frigoris</name>
    <dbReference type="NCBI Taxonomy" id="229204"/>
    <lineage>
        <taxon>Bacteria</taxon>
        <taxon>Pseudomonadati</taxon>
        <taxon>Bacteroidota</taxon>
        <taxon>Flavobacteriia</taxon>
        <taxon>Flavobacteriales</taxon>
        <taxon>Flavobacteriaceae</taxon>
        <taxon>Flavobacterium</taxon>
    </lineage>
</organism>
<gene>
    <name evidence="1" type="ORF">SAMN05444355_10956</name>
</gene>
<evidence type="ECO:0000313" key="1">
    <source>
        <dbReference type="EMBL" id="SER28213.1"/>
    </source>
</evidence>
<evidence type="ECO:0000313" key="2">
    <source>
        <dbReference type="Proteomes" id="UP000183658"/>
    </source>
</evidence>
<accession>A0A1H9MYN5</accession>
<dbReference type="Proteomes" id="UP000183658">
    <property type="component" value="Unassembled WGS sequence"/>
</dbReference>
<sequence>MGCDISTLSNHNLNLSSIEALANDLANRFGYTIEFGYYSHQVYTDLLGHDIEEDFVSLGSIEKTPFKKKYRLLSCNYQQKLLFEKHGDALFQMKSYWNWSEPDDTKPLPNHERIEEEKRGILIAEYDFEPFFEFDEYNHLTIYDKIVSNDFDYYARWWTLCSTIQERNGFDEDCFKNYRLQKAKLTCLLGGDKLYYVNDQSKFLEGVGQGSESEFTWKSLEKHILEKLGDCLISISQSVLDKQYLWRMKLLDEIKIGFMDDFEDIKDMM</sequence>
<dbReference type="AlphaFoldDB" id="A0A1H9MYN5"/>